<dbReference type="InterPro" id="IPR029063">
    <property type="entry name" value="SAM-dependent_MTases_sf"/>
</dbReference>
<accession>A0A1H4ZYP4</accession>
<dbReference type="PROSITE" id="PS51683">
    <property type="entry name" value="SAM_OMT_II"/>
    <property type="match status" value="1"/>
</dbReference>
<dbReference type="InterPro" id="IPR001077">
    <property type="entry name" value="COMT_C"/>
</dbReference>
<keyword evidence="3" id="KW-0949">S-adenosyl-L-methionine</keyword>
<evidence type="ECO:0000256" key="2">
    <source>
        <dbReference type="ARBA" id="ARBA00022679"/>
    </source>
</evidence>
<dbReference type="Proteomes" id="UP000199622">
    <property type="component" value="Unassembled WGS sequence"/>
</dbReference>
<evidence type="ECO:0000256" key="3">
    <source>
        <dbReference type="ARBA" id="ARBA00022691"/>
    </source>
</evidence>
<feature type="domain" description="O-methyltransferase C-terminal" evidence="4">
    <location>
        <begin position="133"/>
        <end position="327"/>
    </location>
</feature>
<keyword evidence="1 5" id="KW-0489">Methyltransferase</keyword>
<dbReference type="Gene3D" id="3.40.50.150">
    <property type="entry name" value="Vaccinia Virus protein VP39"/>
    <property type="match status" value="1"/>
</dbReference>
<dbReference type="GO" id="GO:0032259">
    <property type="term" value="P:methylation"/>
    <property type="evidence" value="ECO:0007669"/>
    <property type="project" value="UniProtKB-KW"/>
</dbReference>
<evidence type="ECO:0000259" key="4">
    <source>
        <dbReference type="Pfam" id="PF00891"/>
    </source>
</evidence>
<sequence length="346" mass="38438">MATSVPISDADYLRILIHGHTAFELLRTGLEFDLFQKLEDSGGLDVTETAEALGVEEYPARVLLLGLASLLLIEKKDGKFVNAPIVRRKLLKDGERFLGPLIDIQDKIINKTLVDFAESMRQSTNVGLRHLEGPGDTLYSKLTATPDLQKVFYDNMGDASNRAFEQFLEYYDFSGIKHAIDIGGGDGTNSVKLAERYPELEMTVFDQESVTRLAADKIEDPSVRKRVHFHPGDMLKDRLPEGADAILYFHIYEIWSLERNTEMLRKCYDALPEGGTVLVYNFVSNDEGTGSLSGGLVSPYFLALASGEGMTWSAADMEKSVRDAGFSRVERFADLGFSHALVVGHK</sequence>
<dbReference type="InterPro" id="IPR036388">
    <property type="entry name" value="WH-like_DNA-bd_sf"/>
</dbReference>
<gene>
    <name evidence="5" type="ORF">SAMN04489727_7507</name>
</gene>
<dbReference type="PANTHER" id="PTHR43712">
    <property type="entry name" value="PUTATIVE (AFU_ORTHOLOGUE AFUA_4G14580)-RELATED"/>
    <property type="match status" value="1"/>
</dbReference>
<evidence type="ECO:0000313" key="6">
    <source>
        <dbReference type="Proteomes" id="UP000199622"/>
    </source>
</evidence>
<dbReference type="OrthoDB" id="582216at2"/>
<dbReference type="EMBL" id="FNSO01000004">
    <property type="protein sequence ID" value="SED34808.1"/>
    <property type="molecule type" value="Genomic_DNA"/>
</dbReference>
<evidence type="ECO:0000256" key="1">
    <source>
        <dbReference type="ARBA" id="ARBA00022603"/>
    </source>
</evidence>
<dbReference type="RefSeq" id="WP_091316425.1">
    <property type="nucleotide sequence ID" value="NZ_FNSO01000004.1"/>
</dbReference>
<dbReference type="AlphaFoldDB" id="A0A1H4ZYP4"/>
<reference evidence="6" key="1">
    <citation type="submission" date="2016-10" db="EMBL/GenBank/DDBJ databases">
        <authorList>
            <person name="Varghese N."/>
            <person name="Submissions S."/>
        </authorList>
    </citation>
    <scope>NUCLEOTIDE SEQUENCE [LARGE SCALE GENOMIC DNA]</scope>
    <source>
        <strain evidence="6">DSM 44544</strain>
    </source>
</reference>
<keyword evidence="6" id="KW-1185">Reference proteome</keyword>
<evidence type="ECO:0000313" key="5">
    <source>
        <dbReference type="EMBL" id="SED34808.1"/>
    </source>
</evidence>
<organism evidence="5 6">
    <name type="scientific">Amycolatopsis tolypomycina</name>
    <dbReference type="NCBI Taxonomy" id="208445"/>
    <lineage>
        <taxon>Bacteria</taxon>
        <taxon>Bacillati</taxon>
        <taxon>Actinomycetota</taxon>
        <taxon>Actinomycetes</taxon>
        <taxon>Pseudonocardiales</taxon>
        <taxon>Pseudonocardiaceae</taxon>
        <taxon>Amycolatopsis</taxon>
    </lineage>
</organism>
<keyword evidence="2 5" id="KW-0808">Transferase</keyword>
<name>A0A1H4ZYP4_9PSEU</name>
<dbReference type="InterPro" id="IPR016461">
    <property type="entry name" value="COMT-like"/>
</dbReference>
<dbReference type="Pfam" id="PF00891">
    <property type="entry name" value="Methyltransf_2"/>
    <property type="match status" value="1"/>
</dbReference>
<dbReference type="PANTHER" id="PTHR43712:SF2">
    <property type="entry name" value="O-METHYLTRANSFERASE CICE"/>
    <property type="match status" value="1"/>
</dbReference>
<protein>
    <submittedName>
        <fullName evidence="5">O-methyltransferase</fullName>
    </submittedName>
</protein>
<dbReference type="CDD" id="cd02440">
    <property type="entry name" value="AdoMet_MTases"/>
    <property type="match status" value="1"/>
</dbReference>
<dbReference type="SUPFAM" id="SSF53335">
    <property type="entry name" value="S-adenosyl-L-methionine-dependent methyltransferases"/>
    <property type="match status" value="1"/>
</dbReference>
<dbReference type="Gene3D" id="1.20.58.1390">
    <property type="match status" value="1"/>
</dbReference>
<dbReference type="GO" id="GO:0008171">
    <property type="term" value="F:O-methyltransferase activity"/>
    <property type="evidence" value="ECO:0007669"/>
    <property type="project" value="InterPro"/>
</dbReference>
<dbReference type="STRING" id="208445.SAMN04489727_7507"/>
<proteinExistence type="predicted"/>
<dbReference type="Gene3D" id="1.10.10.10">
    <property type="entry name" value="Winged helix-like DNA-binding domain superfamily/Winged helix DNA-binding domain"/>
    <property type="match status" value="1"/>
</dbReference>